<comment type="caution">
    <text evidence="1">The sequence shown here is derived from an EMBL/GenBank/DDBJ whole genome shotgun (WGS) entry which is preliminary data.</text>
</comment>
<organism evidence="1 2">
    <name type="scientific">Portunus trituberculatus</name>
    <name type="common">Swimming crab</name>
    <name type="synonym">Neptunus trituberculatus</name>
    <dbReference type="NCBI Taxonomy" id="210409"/>
    <lineage>
        <taxon>Eukaryota</taxon>
        <taxon>Metazoa</taxon>
        <taxon>Ecdysozoa</taxon>
        <taxon>Arthropoda</taxon>
        <taxon>Crustacea</taxon>
        <taxon>Multicrustacea</taxon>
        <taxon>Malacostraca</taxon>
        <taxon>Eumalacostraca</taxon>
        <taxon>Eucarida</taxon>
        <taxon>Decapoda</taxon>
        <taxon>Pleocyemata</taxon>
        <taxon>Brachyura</taxon>
        <taxon>Eubrachyura</taxon>
        <taxon>Portunoidea</taxon>
        <taxon>Portunidae</taxon>
        <taxon>Portuninae</taxon>
        <taxon>Portunus</taxon>
    </lineage>
</organism>
<keyword evidence="2" id="KW-1185">Reference proteome</keyword>
<accession>A0A5B7DKM0</accession>
<dbReference type="EMBL" id="VSRR010001005">
    <property type="protein sequence ID" value="MPC21695.1"/>
    <property type="molecule type" value="Genomic_DNA"/>
</dbReference>
<gene>
    <name evidence="1" type="ORF">E2C01_014688</name>
</gene>
<evidence type="ECO:0000313" key="1">
    <source>
        <dbReference type="EMBL" id="MPC21695.1"/>
    </source>
</evidence>
<dbReference type="Proteomes" id="UP000324222">
    <property type="component" value="Unassembled WGS sequence"/>
</dbReference>
<evidence type="ECO:0000313" key="2">
    <source>
        <dbReference type="Proteomes" id="UP000324222"/>
    </source>
</evidence>
<protein>
    <submittedName>
        <fullName evidence="1">Uncharacterized protein</fullName>
    </submittedName>
</protein>
<reference evidence="1 2" key="1">
    <citation type="submission" date="2019-05" db="EMBL/GenBank/DDBJ databases">
        <title>Another draft genome of Portunus trituberculatus and its Hox gene families provides insights of decapod evolution.</title>
        <authorList>
            <person name="Jeong J.-H."/>
            <person name="Song I."/>
            <person name="Kim S."/>
            <person name="Choi T."/>
            <person name="Kim D."/>
            <person name="Ryu S."/>
            <person name="Kim W."/>
        </authorList>
    </citation>
    <scope>NUCLEOTIDE SEQUENCE [LARGE SCALE GENOMIC DNA]</scope>
    <source>
        <tissue evidence="1">Muscle</tissue>
    </source>
</reference>
<sequence>MYEKKDIFKNVAAPEHEQHCVCEATARRGAFHVHLLCCLYLHVPLASTSEKRMASCEDLLPRGKSTDINLWSSIAVL</sequence>
<proteinExistence type="predicted"/>
<dbReference type="AlphaFoldDB" id="A0A5B7DKM0"/>
<name>A0A5B7DKM0_PORTR</name>